<evidence type="ECO:0000313" key="1">
    <source>
        <dbReference type="EMBL" id="QQP84736.1"/>
    </source>
</evidence>
<dbReference type="AlphaFoldDB" id="A0A974NDL2"/>
<proteinExistence type="predicted"/>
<accession>A0A974NDL2</accession>
<dbReference type="KEGG" id="eaz:JHT90_09985"/>
<gene>
    <name evidence="1" type="ORF">JHT90_09985</name>
</gene>
<evidence type="ECO:0000313" key="2">
    <source>
        <dbReference type="Proteomes" id="UP000595278"/>
    </source>
</evidence>
<organism evidence="1 2">
    <name type="scientific">Entomomonas asaccharolytica</name>
    <dbReference type="NCBI Taxonomy" id="2785331"/>
    <lineage>
        <taxon>Bacteria</taxon>
        <taxon>Pseudomonadati</taxon>
        <taxon>Pseudomonadota</taxon>
        <taxon>Gammaproteobacteria</taxon>
        <taxon>Pseudomonadales</taxon>
        <taxon>Pseudomonadaceae</taxon>
        <taxon>Entomomonas</taxon>
    </lineage>
</organism>
<keyword evidence="2" id="KW-1185">Reference proteome</keyword>
<sequence length="107" mass="12314">MLNGQISYDLALPSNNTLDNYITEQVKQLLTTCSCPLVAGKDYELEVAAQAVNGLINEYETADVYLYAAIERQDWQEVTRLYQMVFRPSIYQVAYQAVINIMQFNKY</sequence>
<dbReference type="RefSeq" id="WP_201090633.1">
    <property type="nucleotide sequence ID" value="NZ_CP067393.1"/>
</dbReference>
<name>A0A974NDL2_9GAMM</name>
<reference evidence="1 2" key="1">
    <citation type="submission" date="2021-01" db="EMBL/GenBank/DDBJ databases">
        <title>Entomomonas sp. F2A isolated from a house cricket (Acheta domesticus).</title>
        <authorList>
            <person name="Spergser J."/>
            <person name="Busse H.-J."/>
        </authorList>
    </citation>
    <scope>NUCLEOTIDE SEQUENCE [LARGE SCALE GENOMIC DNA]</scope>
    <source>
        <strain evidence="1 2">F2A</strain>
    </source>
</reference>
<dbReference type="Proteomes" id="UP000595278">
    <property type="component" value="Chromosome"/>
</dbReference>
<protein>
    <submittedName>
        <fullName evidence="1">Uncharacterized protein</fullName>
    </submittedName>
</protein>
<dbReference type="EMBL" id="CP067393">
    <property type="protein sequence ID" value="QQP84736.1"/>
    <property type="molecule type" value="Genomic_DNA"/>
</dbReference>